<proteinExistence type="predicted"/>
<sequence>MRSSGLRMEGREGRELKGTEGESPGQAVVLVARVTYTHPVSLSVSLSVRSAPLRRCDVDSEGQKDQEGRDKGVSRTEEEIVTSGLGWVNRNRERAGGVDALDALDGGPEGGAKCRRERKYVVGEPGRMEYQLEGAIEPASMYVEPTMYDYQILDTTQWWWATEVSIDRWPGMHRASNNEEDRSAALSAAIFNGPHDHFTCRCPM</sequence>
<dbReference type="EMBL" id="KZ825902">
    <property type="protein sequence ID" value="PYH93016.1"/>
    <property type="molecule type" value="Genomic_DNA"/>
</dbReference>
<dbReference type="AlphaFoldDB" id="A0A319D6F0"/>
<reference evidence="2 3" key="1">
    <citation type="submission" date="2018-02" db="EMBL/GenBank/DDBJ databases">
        <title>The genomes of Aspergillus section Nigri reveals drivers in fungal speciation.</title>
        <authorList>
            <consortium name="DOE Joint Genome Institute"/>
            <person name="Vesth T.C."/>
            <person name="Nybo J."/>
            <person name="Theobald S."/>
            <person name="Brandl J."/>
            <person name="Frisvad J.C."/>
            <person name="Nielsen K.F."/>
            <person name="Lyhne E.K."/>
            <person name="Kogle M.E."/>
            <person name="Kuo A."/>
            <person name="Riley R."/>
            <person name="Clum A."/>
            <person name="Nolan M."/>
            <person name="Lipzen A."/>
            <person name="Salamov A."/>
            <person name="Henrissat B."/>
            <person name="Wiebenga A."/>
            <person name="De vries R.P."/>
            <person name="Grigoriev I.V."/>
            <person name="Mortensen U.H."/>
            <person name="Andersen M.R."/>
            <person name="Baker S.E."/>
        </authorList>
    </citation>
    <scope>NUCLEOTIDE SEQUENCE [LARGE SCALE GENOMIC DNA]</scope>
    <source>
        <strain evidence="2 3">CBS 707.79</strain>
    </source>
</reference>
<dbReference type="Proteomes" id="UP000247810">
    <property type="component" value="Unassembled WGS sequence"/>
</dbReference>
<evidence type="ECO:0000313" key="2">
    <source>
        <dbReference type="EMBL" id="PYH93016.1"/>
    </source>
</evidence>
<accession>A0A319D6F0</accession>
<protein>
    <submittedName>
        <fullName evidence="2">Uncharacterized protein</fullName>
    </submittedName>
</protein>
<evidence type="ECO:0000256" key="1">
    <source>
        <dbReference type="SAM" id="MobiDB-lite"/>
    </source>
</evidence>
<feature type="region of interest" description="Disordered" evidence="1">
    <location>
        <begin position="1"/>
        <end position="25"/>
    </location>
</feature>
<evidence type="ECO:0000313" key="3">
    <source>
        <dbReference type="Proteomes" id="UP000247810"/>
    </source>
</evidence>
<feature type="compositionally biased region" description="Basic and acidic residues" evidence="1">
    <location>
        <begin position="8"/>
        <end position="20"/>
    </location>
</feature>
<keyword evidence="3" id="KW-1185">Reference proteome</keyword>
<organism evidence="2 3">
    <name type="scientific">Aspergillus ellipticus CBS 707.79</name>
    <dbReference type="NCBI Taxonomy" id="1448320"/>
    <lineage>
        <taxon>Eukaryota</taxon>
        <taxon>Fungi</taxon>
        <taxon>Dikarya</taxon>
        <taxon>Ascomycota</taxon>
        <taxon>Pezizomycotina</taxon>
        <taxon>Eurotiomycetes</taxon>
        <taxon>Eurotiomycetidae</taxon>
        <taxon>Eurotiales</taxon>
        <taxon>Aspergillaceae</taxon>
        <taxon>Aspergillus</taxon>
        <taxon>Aspergillus subgen. Circumdati</taxon>
    </lineage>
</organism>
<gene>
    <name evidence="2" type="ORF">BO71DRAFT_400090</name>
</gene>
<name>A0A319D6F0_9EURO</name>
<feature type="region of interest" description="Disordered" evidence="1">
    <location>
        <begin position="56"/>
        <end position="78"/>
    </location>
</feature>
<dbReference type="VEuPathDB" id="FungiDB:BO71DRAFT_400090"/>